<dbReference type="NCBIfam" id="TIGR02595">
    <property type="entry name" value="PEP_CTERM"/>
    <property type="match status" value="1"/>
</dbReference>
<gene>
    <name evidence="3" type="ORF">GJ698_00795</name>
</gene>
<sequence length="216" mass="22092">MNMFNTSLTLRRGLLALALSACASLALAETFHIELNTSSLSGDGWIELQFNPGNFSSMTAASVTLSDFVGFGSSSNAQINGAVSGSLSSGYTISNTDAGGWNDLFHSVNYSGGKIAFNVSFSGAADPAQSASGSVFAVGLYGADGLTPVGTTDPSSSLVQLNWYAGKTANAGNIVATPLVNSLPTTVSAVPEPTSWALMAAGLALLGFVRRRHRAV</sequence>
<evidence type="ECO:0000313" key="3">
    <source>
        <dbReference type="EMBL" id="MRW82628.1"/>
    </source>
</evidence>
<accession>A0A844CRS3</accession>
<dbReference type="Pfam" id="PF07589">
    <property type="entry name" value="PEP-CTERM"/>
    <property type="match status" value="1"/>
</dbReference>
<feature type="domain" description="Ice-binding protein C-terminal" evidence="2">
    <location>
        <begin position="189"/>
        <end position="212"/>
    </location>
</feature>
<protein>
    <submittedName>
        <fullName evidence="3">PEP-CTERM sorting domain-containing protein</fullName>
    </submittedName>
</protein>
<dbReference type="InterPro" id="IPR013424">
    <property type="entry name" value="Ice-binding_C"/>
</dbReference>
<organism evidence="3 4">
    <name type="scientific">Duganella aquatilis</name>
    <dbReference type="NCBI Taxonomy" id="2666082"/>
    <lineage>
        <taxon>Bacteria</taxon>
        <taxon>Pseudomonadati</taxon>
        <taxon>Pseudomonadota</taxon>
        <taxon>Betaproteobacteria</taxon>
        <taxon>Burkholderiales</taxon>
        <taxon>Oxalobacteraceae</taxon>
        <taxon>Telluria group</taxon>
        <taxon>Duganella</taxon>
    </lineage>
</organism>
<name>A0A844CRS3_9BURK</name>
<evidence type="ECO:0000259" key="2">
    <source>
        <dbReference type="Pfam" id="PF07589"/>
    </source>
</evidence>
<dbReference type="AlphaFoldDB" id="A0A844CRS3"/>
<dbReference type="Proteomes" id="UP000439986">
    <property type="component" value="Unassembled WGS sequence"/>
</dbReference>
<evidence type="ECO:0000256" key="1">
    <source>
        <dbReference type="SAM" id="SignalP"/>
    </source>
</evidence>
<dbReference type="EMBL" id="WKJL01000001">
    <property type="protein sequence ID" value="MRW82628.1"/>
    <property type="molecule type" value="Genomic_DNA"/>
</dbReference>
<reference evidence="3 4" key="1">
    <citation type="submission" date="2019-11" db="EMBL/GenBank/DDBJ databases">
        <title>Novel species isolated from a subtropical stream in China.</title>
        <authorList>
            <person name="Lu H."/>
        </authorList>
    </citation>
    <scope>NUCLEOTIDE SEQUENCE [LARGE SCALE GENOMIC DNA]</scope>
    <source>
        <strain evidence="3 4">FT26W</strain>
    </source>
</reference>
<keyword evidence="4" id="KW-1185">Reference proteome</keyword>
<feature type="chain" id="PRO_5032553462" evidence="1">
    <location>
        <begin position="29"/>
        <end position="216"/>
    </location>
</feature>
<keyword evidence="1" id="KW-0732">Signal</keyword>
<proteinExistence type="predicted"/>
<dbReference type="NCBIfam" id="NF038129">
    <property type="entry name" value="PEP_NF038129"/>
    <property type="match status" value="1"/>
</dbReference>
<feature type="signal peptide" evidence="1">
    <location>
        <begin position="1"/>
        <end position="28"/>
    </location>
</feature>
<comment type="caution">
    <text evidence="3">The sequence shown here is derived from an EMBL/GenBank/DDBJ whole genome shotgun (WGS) entry which is preliminary data.</text>
</comment>
<evidence type="ECO:0000313" key="4">
    <source>
        <dbReference type="Proteomes" id="UP000439986"/>
    </source>
</evidence>